<comment type="catalytic activity">
    <reaction evidence="1">
        <text>Hydrolysis of terminal, non-reducing (1-&gt;4)-linked alpha-D-glucose residues with release of alpha-D-glucose.</text>
        <dbReference type="EC" id="3.2.1.20"/>
    </reaction>
</comment>
<dbReference type="GO" id="GO:0004558">
    <property type="term" value="F:alpha-1,4-glucosidase activity"/>
    <property type="evidence" value="ECO:0007669"/>
    <property type="project" value="UniProtKB-EC"/>
</dbReference>
<evidence type="ECO:0000256" key="3">
    <source>
        <dbReference type="SAM" id="MobiDB-lite"/>
    </source>
</evidence>
<evidence type="ECO:0000256" key="4">
    <source>
        <dbReference type="SAM" id="SignalP"/>
    </source>
</evidence>
<evidence type="ECO:0000256" key="2">
    <source>
        <dbReference type="ARBA" id="ARBA00012741"/>
    </source>
</evidence>
<dbReference type="PANTHER" id="PTHR10357:SF179">
    <property type="entry name" value="NEUTRAL AND BASIC AMINO ACID TRANSPORT PROTEIN RBAT"/>
    <property type="match status" value="1"/>
</dbReference>
<dbReference type="Gene3D" id="3.90.400.10">
    <property type="entry name" value="Oligo-1,6-glucosidase, Domain 2"/>
    <property type="match status" value="1"/>
</dbReference>
<evidence type="ECO:0000256" key="1">
    <source>
        <dbReference type="ARBA" id="ARBA00001657"/>
    </source>
</evidence>
<name>A0A9P0F7K0_BEMTA</name>
<feature type="domain" description="Glycosyl hydrolase family 13 catalytic" evidence="5">
    <location>
        <begin position="35"/>
        <end position="417"/>
    </location>
</feature>
<dbReference type="EMBL" id="OU963868">
    <property type="protein sequence ID" value="CAH0392994.1"/>
    <property type="molecule type" value="Genomic_DNA"/>
</dbReference>
<dbReference type="InterPro" id="IPR017853">
    <property type="entry name" value="GH"/>
</dbReference>
<dbReference type="Gene3D" id="2.60.40.1180">
    <property type="entry name" value="Golgi alpha-mannosidase II"/>
    <property type="match status" value="1"/>
</dbReference>
<evidence type="ECO:0000313" key="7">
    <source>
        <dbReference type="Proteomes" id="UP001152759"/>
    </source>
</evidence>
<dbReference type="AlphaFoldDB" id="A0A9P0F7K0"/>
<dbReference type="GO" id="GO:0005975">
    <property type="term" value="P:carbohydrate metabolic process"/>
    <property type="evidence" value="ECO:0007669"/>
    <property type="project" value="InterPro"/>
</dbReference>
<gene>
    <name evidence="6" type="ORF">BEMITA_LOCUS11448</name>
</gene>
<reference evidence="6" key="1">
    <citation type="submission" date="2021-12" db="EMBL/GenBank/DDBJ databases">
        <authorList>
            <person name="King R."/>
        </authorList>
    </citation>
    <scope>NUCLEOTIDE SEQUENCE</scope>
</reference>
<evidence type="ECO:0000259" key="5">
    <source>
        <dbReference type="SMART" id="SM00642"/>
    </source>
</evidence>
<keyword evidence="7" id="KW-1185">Reference proteome</keyword>
<sequence>MVTFLVTSCVTLLTFIGESQGHDKLDWRHTSLIYQIYPLSFKDSDGNGYGDLQGIYEKLDYVKDLGVDVIWIQPFYKSPLFDMGYDVTDYKSVDPLFGTMDDFQELVKGIHDRGMKLLLDFVPNHSSDLCEWFQLSLKGVEPYKDYYIYKDAKKVNDTHYTYPNNWRSLFSGSAWTWREERKQYSYNQFSPQQPELNLRNPNLLKELEDALKFWLDMGVDGFRVDAARHFFEATHLQDEPSIPGANFQNDWMNVKHIYTMDLPESNELIKTWSAFFSEYGKKHGQTKAMTVEAYCPPSMLKKYLGNDTHPGADVPYYMLMVYHMHYQINASRLNDIVHEMIDNFPQGHYNWVLDNHDNPRISTRYNPESVDSYNIFTLLLPGVASVYFGSELGMEDSKVRSDQGRDPNNAASSDPSQSRDGPRGFTTAKKPWLPVNPNYYRKNAKTQQENPNSHLNIFKRIVKLRKTPVIQHGDFQTFVHKDWIYLFTRSYNSETIAVVMNLGSETEDVCPKTSAAKLPETMFVHTSSIHSGLKIGSKVKTLSADETDCVQLRPFATVVLSTSDAVLTSFSVFTLLLTVCLVTVV</sequence>
<feature type="compositionally biased region" description="Polar residues" evidence="3">
    <location>
        <begin position="409"/>
        <end position="419"/>
    </location>
</feature>
<dbReference type="InterPro" id="IPR013780">
    <property type="entry name" value="Glyco_hydro_b"/>
</dbReference>
<dbReference type="SUPFAM" id="SSF51445">
    <property type="entry name" value="(Trans)glycosidases"/>
    <property type="match status" value="1"/>
</dbReference>
<feature type="signal peptide" evidence="4">
    <location>
        <begin position="1"/>
        <end position="21"/>
    </location>
</feature>
<dbReference type="EC" id="3.2.1.20" evidence="2"/>
<protein>
    <recommendedName>
        <fullName evidence="2">alpha-glucosidase</fullName>
        <ecNumber evidence="2">3.2.1.20</ecNumber>
    </recommendedName>
</protein>
<dbReference type="Gene3D" id="3.20.20.80">
    <property type="entry name" value="Glycosidases"/>
    <property type="match status" value="1"/>
</dbReference>
<evidence type="ECO:0000313" key="6">
    <source>
        <dbReference type="EMBL" id="CAH0392994.1"/>
    </source>
</evidence>
<dbReference type="Proteomes" id="UP001152759">
    <property type="component" value="Chromosome 7"/>
</dbReference>
<proteinExistence type="predicted"/>
<feature type="region of interest" description="Disordered" evidence="3">
    <location>
        <begin position="397"/>
        <end position="437"/>
    </location>
</feature>
<dbReference type="SMART" id="SM00642">
    <property type="entry name" value="Aamy"/>
    <property type="match status" value="1"/>
</dbReference>
<dbReference type="Pfam" id="PF00128">
    <property type="entry name" value="Alpha-amylase"/>
    <property type="match status" value="1"/>
</dbReference>
<feature type="chain" id="PRO_5040415320" description="alpha-glucosidase" evidence="4">
    <location>
        <begin position="22"/>
        <end position="585"/>
    </location>
</feature>
<dbReference type="InterPro" id="IPR045857">
    <property type="entry name" value="O16G_dom_2"/>
</dbReference>
<organism evidence="6 7">
    <name type="scientific">Bemisia tabaci</name>
    <name type="common">Sweetpotato whitefly</name>
    <name type="synonym">Aleurodes tabaci</name>
    <dbReference type="NCBI Taxonomy" id="7038"/>
    <lineage>
        <taxon>Eukaryota</taxon>
        <taxon>Metazoa</taxon>
        <taxon>Ecdysozoa</taxon>
        <taxon>Arthropoda</taxon>
        <taxon>Hexapoda</taxon>
        <taxon>Insecta</taxon>
        <taxon>Pterygota</taxon>
        <taxon>Neoptera</taxon>
        <taxon>Paraneoptera</taxon>
        <taxon>Hemiptera</taxon>
        <taxon>Sternorrhyncha</taxon>
        <taxon>Aleyrodoidea</taxon>
        <taxon>Aleyrodidae</taxon>
        <taxon>Aleyrodinae</taxon>
        <taxon>Bemisia</taxon>
    </lineage>
</organism>
<dbReference type="PANTHER" id="PTHR10357">
    <property type="entry name" value="ALPHA-AMYLASE FAMILY MEMBER"/>
    <property type="match status" value="1"/>
</dbReference>
<keyword evidence="4" id="KW-0732">Signal</keyword>
<accession>A0A9P0F7K0</accession>
<dbReference type="InterPro" id="IPR006047">
    <property type="entry name" value="GH13_cat_dom"/>
</dbReference>